<protein>
    <submittedName>
        <fullName evidence="1">Uncharacterized protein</fullName>
    </submittedName>
</protein>
<dbReference type="EMBL" id="BTSX01000003">
    <property type="protein sequence ID" value="GMS88091.1"/>
    <property type="molecule type" value="Genomic_DNA"/>
</dbReference>
<evidence type="ECO:0000313" key="2">
    <source>
        <dbReference type="Proteomes" id="UP001432027"/>
    </source>
</evidence>
<gene>
    <name evidence="1" type="ORF">PENTCL1PPCAC_10266</name>
</gene>
<dbReference type="AlphaFoldDB" id="A0AAV5SXR6"/>
<comment type="caution">
    <text evidence="1">The sequence shown here is derived from an EMBL/GenBank/DDBJ whole genome shotgun (WGS) entry which is preliminary data.</text>
</comment>
<proteinExistence type="predicted"/>
<name>A0AAV5SXR6_9BILA</name>
<feature type="non-terminal residue" evidence="1">
    <location>
        <position position="1"/>
    </location>
</feature>
<keyword evidence="2" id="KW-1185">Reference proteome</keyword>
<organism evidence="1 2">
    <name type="scientific">Pristionchus entomophagus</name>
    <dbReference type="NCBI Taxonomy" id="358040"/>
    <lineage>
        <taxon>Eukaryota</taxon>
        <taxon>Metazoa</taxon>
        <taxon>Ecdysozoa</taxon>
        <taxon>Nematoda</taxon>
        <taxon>Chromadorea</taxon>
        <taxon>Rhabditida</taxon>
        <taxon>Rhabditina</taxon>
        <taxon>Diplogasteromorpha</taxon>
        <taxon>Diplogasteroidea</taxon>
        <taxon>Neodiplogasteridae</taxon>
        <taxon>Pristionchus</taxon>
    </lineage>
</organism>
<evidence type="ECO:0000313" key="1">
    <source>
        <dbReference type="EMBL" id="GMS88091.1"/>
    </source>
</evidence>
<sequence>EMKFTCELPNCGLNARNLRAVEETNNEAGRSSKICEHDLKFSHLITERGKMKHSSPPSPLSLLLNRPADAVPFF</sequence>
<accession>A0AAV5SXR6</accession>
<dbReference type="Proteomes" id="UP001432027">
    <property type="component" value="Unassembled WGS sequence"/>
</dbReference>
<reference evidence="1" key="1">
    <citation type="submission" date="2023-10" db="EMBL/GenBank/DDBJ databases">
        <title>Genome assembly of Pristionchus species.</title>
        <authorList>
            <person name="Yoshida K."/>
            <person name="Sommer R.J."/>
        </authorList>
    </citation>
    <scope>NUCLEOTIDE SEQUENCE</scope>
    <source>
        <strain evidence="1">RS0144</strain>
    </source>
</reference>